<evidence type="ECO:0000313" key="3">
    <source>
        <dbReference type="EMBL" id="MBK1620805.1"/>
    </source>
</evidence>
<feature type="transmembrane region" description="Helical" evidence="2">
    <location>
        <begin position="69"/>
        <end position="86"/>
    </location>
</feature>
<protein>
    <submittedName>
        <fullName evidence="3">Na+/H+ antiporter subunit G</fullName>
    </submittedName>
</protein>
<dbReference type="NCBIfam" id="NF009316">
    <property type="entry name" value="PRK12674.1-5"/>
    <property type="match status" value="1"/>
</dbReference>
<evidence type="ECO:0000256" key="2">
    <source>
        <dbReference type="SAM" id="Phobius"/>
    </source>
</evidence>
<dbReference type="Proteomes" id="UP001138768">
    <property type="component" value="Unassembled WGS sequence"/>
</dbReference>
<evidence type="ECO:0000313" key="4">
    <source>
        <dbReference type="Proteomes" id="UP001138768"/>
    </source>
</evidence>
<name>A0A9X1B5R1_9GAMM</name>
<reference evidence="3 4" key="1">
    <citation type="journal article" date="2020" name="Microorganisms">
        <title>Osmotic Adaptation and Compatible Solute Biosynthesis of Phototrophic Bacteria as Revealed from Genome Analyses.</title>
        <authorList>
            <person name="Imhoff J.F."/>
            <person name="Rahn T."/>
            <person name="Kunzel S."/>
            <person name="Keller A."/>
            <person name="Neulinger S.C."/>
        </authorList>
    </citation>
    <scope>NUCLEOTIDE SEQUENCE [LARGE SCALE GENOMIC DNA]</scope>
    <source>
        <strain evidence="3 4">DSM 25653</strain>
    </source>
</reference>
<evidence type="ECO:0000256" key="1">
    <source>
        <dbReference type="SAM" id="MobiDB-lite"/>
    </source>
</evidence>
<organism evidence="3 4">
    <name type="scientific">Lamprobacter modestohalophilus</name>
    <dbReference type="NCBI Taxonomy" id="1064514"/>
    <lineage>
        <taxon>Bacteria</taxon>
        <taxon>Pseudomonadati</taxon>
        <taxon>Pseudomonadota</taxon>
        <taxon>Gammaproteobacteria</taxon>
        <taxon>Chromatiales</taxon>
        <taxon>Chromatiaceae</taxon>
        <taxon>Lamprobacter</taxon>
    </lineage>
</organism>
<feature type="compositionally biased region" description="Basic and acidic residues" evidence="1">
    <location>
        <begin position="105"/>
        <end position="116"/>
    </location>
</feature>
<dbReference type="EMBL" id="NRRY01000049">
    <property type="protein sequence ID" value="MBK1620805.1"/>
    <property type="molecule type" value="Genomic_DNA"/>
</dbReference>
<comment type="caution">
    <text evidence="3">The sequence shown here is derived from an EMBL/GenBank/DDBJ whole genome shotgun (WGS) entry which is preliminary data.</text>
</comment>
<dbReference type="GO" id="GO:0015385">
    <property type="term" value="F:sodium:proton antiporter activity"/>
    <property type="evidence" value="ECO:0007669"/>
    <property type="project" value="TreeGrafter"/>
</dbReference>
<dbReference type="PANTHER" id="PTHR34703:SF1">
    <property type="entry name" value="ANTIPORTER SUBUNIT MNHG2-RELATED"/>
    <property type="match status" value="1"/>
</dbReference>
<feature type="transmembrane region" description="Helical" evidence="2">
    <location>
        <begin position="6"/>
        <end position="28"/>
    </location>
</feature>
<keyword evidence="2" id="KW-1133">Transmembrane helix</keyword>
<dbReference type="PANTHER" id="PTHR34703">
    <property type="entry name" value="ANTIPORTER SUBUNIT MNHG2-RELATED"/>
    <property type="match status" value="1"/>
</dbReference>
<feature type="transmembrane region" description="Helical" evidence="2">
    <location>
        <begin position="40"/>
        <end position="57"/>
    </location>
</feature>
<dbReference type="InterPro" id="IPR005133">
    <property type="entry name" value="PhaG_MnhG_YufB"/>
</dbReference>
<keyword evidence="2" id="KW-0812">Transmembrane</keyword>
<keyword evidence="2" id="KW-0472">Membrane</keyword>
<sequence>MVDTLVAALILLGAAFTLIGSIGLASLPDFFCRLHGPTKATTLGVGGMLAASALYFAAQGPTPHPTELLVALFLFMTTPVSAHLLAKAALRLHLRSLAPVPARFRHEQTDGRDSAPAHRSSGRFS</sequence>
<feature type="region of interest" description="Disordered" evidence="1">
    <location>
        <begin position="105"/>
        <end position="125"/>
    </location>
</feature>
<dbReference type="Pfam" id="PF03334">
    <property type="entry name" value="PhaG_MnhG_YufB"/>
    <property type="match status" value="1"/>
</dbReference>
<proteinExistence type="predicted"/>
<dbReference type="NCBIfam" id="TIGR01300">
    <property type="entry name" value="CPA3_mnhG_phaG"/>
    <property type="match status" value="1"/>
</dbReference>
<accession>A0A9X1B5R1</accession>
<keyword evidence="4" id="KW-1185">Reference proteome</keyword>
<gene>
    <name evidence="3" type="ORF">CKO42_20705</name>
</gene>
<dbReference type="AlphaFoldDB" id="A0A9X1B5R1"/>